<name>A0AAD5V6B3_9APHY</name>
<keyword evidence="2" id="KW-1185">Reference proteome</keyword>
<dbReference type="EMBL" id="JANAWD010000098">
    <property type="protein sequence ID" value="KAJ3487220.1"/>
    <property type="molecule type" value="Genomic_DNA"/>
</dbReference>
<comment type="caution">
    <text evidence="1">The sequence shown here is derived from an EMBL/GenBank/DDBJ whole genome shotgun (WGS) entry which is preliminary data.</text>
</comment>
<evidence type="ECO:0000313" key="2">
    <source>
        <dbReference type="Proteomes" id="UP001212997"/>
    </source>
</evidence>
<organism evidence="1 2">
    <name type="scientific">Meripilus lineatus</name>
    <dbReference type="NCBI Taxonomy" id="2056292"/>
    <lineage>
        <taxon>Eukaryota</taxon>
        <taxon>Fungi</taxon>
        <taxon>Dikarya</taxon>
        <taxon>Basidiomycota</taxon>
        <taxon>Agaricomycotina</taxon>
        <taxon>Agaricomycetes</taxon>
        <taxon>Polyporales</taxon>
        <taxon>Meripilaceae</taxon>
        <taxon>Meripilus</taxon>
    </lineage>
</organism>
<protein>
    <recommendedName>
        <fullName evidence="3">F-box domain-containing protein</fullName>
    </recommendedName>
</protein>
<sequence>MTTPQLPVDCWHRIAIYAEFSVLVSLHSCSKYLRDVMSSFFDSRYNRFLSKMDLNPKRFREILVLAEAIIGGGAVRMLLEGKQEMDGIPLHIFCKAGQGILFHDVLLNGNYDFDGEDEITHGVAPHTFMITVHRFSNQHRLIDIIESPWSTFLLPRSRFRHSSQFGIASASTICHAYPNTIGKPQLSIATDSDYSRLPGSVRRSFGDSASLHVAFGHVSLGDIEQFPRFRLPVWSDTEGTPLMGFEPTTRQDGEQGDEREFVRMLWASLFSPA</sequence>
<proteinExistence type="predicted"/>
<reference evidence="1" key="1">
    <citation type="submission" date="2022-07" db="EMBL/GenBank/DDBJ databases">
        <title>Genome Sequence of Physisporinus lineatus.</title>
        <authorList>
            <person name="Buettner E."/>
        </authorList>
    </citation>
    <scope>NUCLEOTIDE SEQUENCE</scope>
    <source>
        <strain evidence="1">VT162</strain>
    </source>
</reference>
<dbReference type="AlphaFoldDB" id="A0AAD5V6B3"/>
<dbReference type="Proteomes" id="UP001212997">
    <property type="component" value="Unassembled WGS sequence"/>
</dbReference>
<evidence type="ECO:0000313" key="1">
    <source>
        <dbReference type="EMBL" id="KAJ3487220.1"/>
    </source>
</evidence>
<evidence type="ECO:0008006" key="3">
    <source>
        <dbReference type="Google" id="ProtNLM"/>
    </source>
</evidence>
<gene>
    <name evidence="1" type="ORF">NLI96_g3682</name>
</gene>
<accession>A0AAD5V6B3</accession>